<dbReference type="SUPFAM" id="SSF55154">
    <property type="entry name" value="CYTH-like phosphatases"/>
    <property type="match status" value="1"/>
</dbReference>
<gene>
    <name evidence="3" type="ORF">GL300_23970</name>
</gene>
<proteinExistence type="predicted"/>
<dbReference type="Gene3D" id="2.40.320.10">
    <property type="entry name" value="Hypothetical Protein Pfu-838710-001"/>
    <property type="match status" value="1"/>
</dbReference>
<evidence type="ECO:0000313" key="3">
    <source>
        <dbReference type="EMBL" id="MTH62251.1"/>
    </source>
</evidence>
<dbReference type="PANTHER" id="PTHR40114:SF1">
    <property type="entry name" value="SLR0698 PROTEIN"/>
    <property type="match status" value="1"/>
</dbReference>
<feature type="active site" description="Proton acceptor" evidence="1">
    <location>
        <position position="32"/>
    </location>
</feature>
<sequence length="164" mass="18365">MTDRPLEIERKFLLRILPDLDGVPSAEIRQGYVTSSEDSIELRLRQSDKNHFLSIKGGEGLVRSEREVAITAAQFEALWPETEGRRVEKTRFKGGLPGGQTYDLDIYAGTLKSLMTVEVEFPSEAAAEAFVPPDWFGMDVTLDKRYRNKALAVVDSEMLAKLTG</sequence>
<dbReference type="CDD" id="cd07761">
    <property type="entry name" value="CYTH-like_CthTTM-like"/>
    <property type="match status" value="1"/>
</dbReference>
<dbReference type="SMART" id="SM01118">
    <property type="entry name" value="CYTH"/>
    <property type="match status" value="1"/>
</dbReference>
<organism evidence="3 4">
    <name type="scientific">Paracoccus litorisediminis</name>
    <dbReference type="NCBI Taxonomy" id="2006130"/>
    <lineage>
        <taxon>Bacteria</taxon>
        <taxon>Pseudomonadati</taxon>
        <taxon>Pseudomonadota</taxon>
        <taxon>Alphaproteobacteria</taxon>
        <taxon>Rhodobacterales</taxon>
        <taxon>Paracoccaceae</taxon>
        <taxon>Paracoccus</taxon>
    </lineage>
</organism>
<dbReference type="PANTHER" id="PTHR40114">
    <property type="entry name" value="SLR0698 PROTEIN"/>
    <property type="match status" value="1"/>
</dbReference>
<dbReference type="PIRSF" id="PIRSF016487">
    <property type="entry name" value="CYTH_UCP016487"/>
    <property type="match status" value="1"/>
</dbReference>
<dbReference type="Proteomes" id="UP000449846">
    <property type="component" value="Unassembled WGS sequence"/>
</dbReference>
<dbReference type="OrthoDB" id="9805588at2"/>
<comment type="caution">
    <text evidence="3">The sequence shown here is derived from an EMBL/GenBank/DDBJ whole genome shotgun (WGS) entry which is preliminary data.</text>
</comment>
<dbReference type="EMBL" id="WMIG01000029">
    <property type="protein sequence ID" value="MTH62251.1"/>
    <property type="molecule type" value="Genomic_DNA"/>
</dbReference>
<protein>
    <submittedName>
        <fullName evidence="3">Adenylate cyclase</fullName>
    </submittedName>
</protein>
<dbReference type="InterPro" id="IPR012042">
    <property type="entry name" value="NeuTTM/CthTTM-like"/>
</dbReference>
<dbReference type="InterPro" id="IPR033469">
    <property type="entry name" value="CYTH-like_dom_sf"/>
</dbReference>
<name>A0A844HXN0_9RHOB</name>
<accession>A0A844HXN0</accession>
<evidence type="ECO:0000313" key="4">
    <source>
        <dbReference type="Proteomes" id="UP000449846"/>
    </source>
</evidence>
<reference evidence="3 4" key="1">
    <citation type="submission" date="2019-11" db="EMBL/GenBank/DDBJ databases">
        <authorList>
            <person name="Dong K."/>
        </authorList>
    </citation>
    <scope>NUCLEOTIDE SEQUENCE [LARGE SCALE GENOMIC DNA]</scope>
    <source>
        <strain evidence="3 4">NBRC 112902</strain>
    </source>
</reference>
<evidence type="ECO:0000259" key="2">
    <source>
        <dbReference type="SMART" id="SM01118"/>
    </source>
</evidence>
<evidence type="ECO:0000256" key="1">
    <source>
        <dbReference type="PIRSR" id="PIRSR016487-1"/>
    </source>
</evidence>
<dbReference type="InterPro" id="IPR023577">
    <property type="entry name" value="CYTH_domain"/>
</dbReference>
<dbReference type="AlphaFoldDB" id="A0A844HXN0"/>
<feature type="domain" description="CYTH" evidence="2">
    <location>
        <begin position="5"/>
        <end position="153"/>
    </location>
</feature>
<keyword evidence="4" id="KW-1185">Reference proteome</keyword>
<dbReference type="RefSeq" id="WP_155042201.1">
    <property type="nucleotide sequence ID" value="NZ_WMIG01000029.1"/>
</dbReference>